<keyword evidence="2" id="KW-1185">Reference proteome</keyword>
<sequence length="70" mass="8243">MANLFLQFGVDYFNEDSGNYYLGPLRCEHYVLVTGEDYVDIFSDRPPEVKFWVTDDIEGNDHLEDFLKDD</sequence>
<dbReference type="PATRIC" id="fig|1423735.3.peg.911"/>
<dbReference type="AlphaFoldDB" id="A0A0R1VPR1"/>
<organism evidence="1 2">
    <name type="scientific">Lapidilactobacillus concavus DSM 17758</name>
    <dbReference type="NCBI Taxonomy" id="1423735"/>
    <lineage>
        <taxon>Bacteria</taxon>
        <taxon>Bacillati</taxon>
        <taxon>Bacillota</taxon>
        <taxon>Bacilli</taxon>
        <taxon>Lactobacillales</taxon>
        <taxon>Lactobacillaceae</taxon>
        <taxon>Lapidilactobacillus</taxon>
    </lineage>
</organism>
<dbReference type="EMBL" id="AZFX01000096">
    <property type="protein sequence ID" value="KRM07806.1"/>
    <property type="molecule type" value="Genomic_DNA"/>
</dbReference>
<reference evidence="1 2" key="1">
    <citation type="journal article" date="2015" name="Genome Announc.">
        <title>Expanding the biotechnology potential of lactobacilli through comparative genomics of 213 strains and associated genera.</title>
        <authorList>
            <person name="Sun Z."/>
            <person name="Harris H.M."/>
            <person name="McCann A."/>
            <person name="Guo C."/>
            <person name="Argimon S."/>
            <person name="Zhang W."/>
            <person name="Yang X."/>
            <person name="Jeffery I.B."/>
            <person name="Cooney J.C."/>
            <person name="Kagawa T.F."/>
            <person name="Liu W."/>
            <person name="Song Y."/>
            <person name="Salvetti E."/>
            <person name="Wrobel A."/>
            <person name="Rasinkangas P."/>
            <person name="Parkhill J."/>
            <person name="Rea M.C."/>
            <person name="O'Sullivan O."/>
            <person name="Ritari J."/>
            <person name="Douillard F.P."/>
            <person name="Paul Ross R."/>
            <person name="Yang R."/>
            <person name="Briner A.E."/>
            <person name="Felis G.E."/>
            <person name="de Vos W.M."/>
            <person name="Barrangou R."/>
            <person name="Klaenhammer T.R."/>
            <person name="Caufield P.W."/>
            <person name="Cui Y."/>
            <person name="Zhang H."/>
            <person name="O'Toole P.W."/>
        </authorList>
    </citation>
    <scope>NUCLEOTIDE SEQUENCE [LARGE SCALE GENOMIC DNA]</scope>
    <source>
        <strain evidence="1 2">DSM 17758</strain>
    </source>
</reference>
<evidence type="ECO:0000313" key="2">
    <source>
        <dbReference type="Proteomes" id="UP000051315"/>
    </source>
</evidence>
<protein>
    <submittedName>
        <fullName evidence="1">Uncharacterized protein</fullName>
    </submittedName>
</protein>
<dbReference type="RefSeq" id="WP_057825918.1">
    <property type="nucleotide sequence ID" value="NZ_AZFX01000096.1"/>
</dbReference>
<accession>A0A0R1VPR1</accession>
<gene>
    <name evidence="1" type="ORF">FC15_GL000874</name>
</gene>
<evidence type="ECO:0000313" key="1">
    <source>
        <dbReference type="EMBL" id="KRM07806.1"/>
    </source>
</evidence>
<comment type="caution">
    <text evidence="1">The sequence shown here is derived from an EMBL/GenBank/DDBJ whole genome shotgun (WGS) entry which is preliminary data.</text>
</comment>
<name>A0A0R1VPR1_9LACO</name>
<dbReference type="Proteomes" id="UP000051315">
    <property type="component" value="Unassembled WGS sequence"/>
</dbReference>
<proteinExistence type="predicted"/>